<feature type="non-terminal residue" evidence="2">
    <location>
        <position position="1"/>
    </location>
</feature>
<keyword evidence="1" id="KW-1133">Transmembrane helix</keyword>
<evidence type="ECO:0000313" key="2">
    <source>
        <dbReference type="EMBL" id="ECR3254901.1"/>
    </source>
</evidence>
<organism evidence="2">
    <name type="scientific">Campylobacter jejuni</name>
    <dbReference type="NCBI Taxonomy" id="197"/>
    <lineage>
        <taxon>Bacteria</taxon>
        <taxon>Pseudomonadati</taxon>
        <taxon>Campylobacterota</taxon>
        <taxon>Epsilonproteobacteria</taxon>
        <taxon>Campylobacterales</taxon>
        <taxon>Campylobacteraceae</taxon>
        <taxon>Campylobacter</taxon>
    </lineage>
</organism>
<protein>
    <submittedName>
        <fullName evidence="2">Uncharacterized protein</fullName>
    </submittedName>
</protein>
<comment type="caution">
    <text evidence="2">The sequence shown here is derived from an EMBL/GenBank/DDBJ whole genome shotgun (WGS) entry which is preliminary data.</text>
</comment>
<dbReference type="EMBL" id="AAKFQW010000020">
    <property type="protein sequence ID" value="ECR3254901.1"/>
    <property type="molecule type" value="Genomic_DNA"/>
</dbReference>
<name>A0A5Z1TE61_CAMJU</name>
<evidence type="ECO:0000256" key="1">
    <source>
        <dbReference type="SAM" id="Phobius"/>
    </source>
</evidence>
<keyword evidence="1" id="KW-0812">Transmembrane</keyword>
<proteinExistence type="predicted"/>
<keyword evidence="1" id="KW-0472">Membrane</keyword>
<sequence>NKKYFLFKNLDKIQFIVNSRDPMLIFMIYSKKYDPIFVFFFQILSCLFLLFISQEHLYQKLQAESIQAFKCFT</sequence>
<accession>A0A5Z1TE61</accession>
<dbReference type="AlphaFoldDB" id="A0A5Z1TE61"/>
<feature type="transmembrane region" description="Helical" evidence="1">
    <location>
        <begin position="36"/>
        <end position="52"/>
    </location>
</feature>
<gene>
    <name evidence="2" type="ORF">F1P42_07445</name>
</gene>
<reference evidence="2" key="1">
    <citation type="submission" date="2019-09" db="EMBL/GenBank/DDBJ databases">
        <authorList>
            <person name="Ashton P.M."/>
            <person name="Dallman T."/>
            <person name="Nair S."/>
            <person name="De Pinna E."/>
            <person name="Peters T."/>
            <person name="Grant K."/>
        </authorList>
    </citation>
    <scope>NUCLEOTIDE SEQUENCE</scope>
    <source>
        <strain evidence="2">207428</strain>
    </source>
</reference>